<evidence type="ECO:0000256" key="5">
    <source>
        <dbReference type="ARBA" id="ARBA00022840"/>
    </source>
</evidence>
<dbReference type="PIRSF" id="PIRSF006630">
    <property type="entry name" value="NADS_GAT"/>
    <property type="match status" value="1"/>
</dbReference>
<organism evidence="11 12">
    <name type="scientific">Sphingobacterium faecale</name>
    <dbReference type="NCBI Taxonomy" id="2803775"/>
    <lineage>
        <taxon>Bacteria</taxon>
        <taxon>Pseudomonadati</taxon>
        <taxon>Bacteroidota</taxon>
        <taxon>Sphingobacteriia</taxon>
        <taxon>Sphingobacteriales</taxon>
        <taxon>Sphingobacteriaceae</taxon>
        <taxon>Sphingobacterium</taxon>
    </lineage>
</organism>
<dbReference type="PANTHER" id="PTHR23090:SF9">
    <property type="entry name" value="GLUTAMINE-DEPENDENT NAD(+) SYNTHETASE"/>
    <property type="match status" value="1"/>
</dbReference>
<feature type="active site" description="For glutaminase activity" evidence="7">
    <location>
        <position position="112"/>
    </location>
</feature>
<feature type="active site" description="Proton acceptor; for glutaminase activity" evidence="7">
    <location>
        <position position="41"/>
    </location>
</feature>
<evidence type="ECO:0000313" key="11">
    <source>
        <dbReference type="EMBL" id="MBL1410866.1"/>
    </source>
</evidence>
<comment type="function">
    <text evidence="7">Catalyzes the ATP-dependent amidation of deamido-NAD to form NAD. Uses L-glutamine as a nitrogen source.</text>
</comment>
<feature type="domain" description="CN hydrolase" evidence="10">
    <location>
        <begin position="1"/>
        <end position="252"/>
    </location>
</feature>
<evidence type="ECO:0000256" key="2">
    <source>
        <dbReference type="ARBA" id="ARBA00007145"/>
    </source>
</evidence>
<evidence type="ECO:0000256" key="9">
    <source>
        <dbReference type="RuleBase" id="RU003811"/>
    </source>
</evidence>
<feature type="binding site" evidence="7">
    <location>
        <position position="407"/>
    </location>
    <ligand>
        <name>deamido-NAD(+)</name>
        <dbReference type="ChEBI" id="CHEBI:58437"/>
        <note>ligand shared between two neighboring subunits</note>
    </ligand>
</feature>
<comment type="similarity">
    <text evidence="2 7 8">In the C-terminal section; belongs to the NAD synthetase family.</text>
</comment>
<comment type="catalytic activity">
    <reaction evidence="7 8">
        <text>deamido-NAD(+) + L-glutamine + ATP + H2O = L-glutamate + AMP + diphosphate + NAD(+) + H(+)</text>
        <dbReference type="Rhea" id="RHEA:24384"/>
        <dbReference type="ChEBI" id="CHEBI:15377"/>
        <dbReference type="ChEBI" id="CHEBI:15378"/>
        <dbReference type="ChEBI" id="CHEBI:29985"/>
        <dbReference type="ChEBI" id="CHEBI:30616"/>
        <dbReference type="ChEBI" id="CHEBI:33019"/>
        <dbReference type="ChEBI" id="CHEBI:57540"/>
        <dbReference type="ChEBI" id="CHEBI:58359"/>
        <dbReference type="ChEBI" id="CHEBI:58437"/>
        <dbReference type="ChEBI" id="CHEBI:456215"/>
        <dbReference type="EC" id="6.3.5.1"/>
    </reaction>
</comment>
<accession>A0ABS1R825</accession>
<feature type="active site" description="Nucleophile; for glutaminase activity" evidence="7">
    <location>
        <position position="148"/>
    </location>
</feature>
<comment type="caution">
    <text evidence="7">Lacks conserved residue(s) required for the propagation of feature annotation.</text>
</comment>
<comment type="pathway">
    <text evidence="1 7 8">Cofactor biosynthesis; NAD(+) biosynthesis; NAD(+) from deamido-NAD(+) (L-Gln route): step 1/1.</text>
</comment>
<dbReference type="Gene3D" id="3.40.50.620">
    <property type="entry name" value="HUPs"/>
    <property type="match status" value="1"/>
</dbReference>
<feature type="binding site" evidence="7">
    <location>
        <position position="402"/>
    </location>
    <ligand>
        <name>ATP</name>
        <dbReference type="ChEBI" id="CHEBI:30616"/>
    </ligand>
</feature>
<dbReference type="SUPFAM" id="SSF56317">
    <property type="entry name" value="Carbon-nitrogen hydrolase"/>
    <property type="match status" value="1"/>
</dbReference>
<feature type="binding site" evidence="7">
    <location>
        <position position="517"/>
    </location>
    <ligand>
        <name>deamido-NAD(+)</name>
        <dbReference type="ChEBI" id="CHEBI:58437"/>
        <note>ligand shared between two neighboring subunits</note>
    </ligand>
</feature>
<dbReference type="InterPro" id="IPR014729">
    <property type="entry name" value="Rossmann-like_a/b/a_fold"/>
</dbReference>
<keyword evidence="3 7" id="KW-0436">Ligase</keyword>
<keyword evidence="4 7" id="KW-0547">Nucleotide-binding</keyword>
<dbReference type="PROSITE" id="PS50263">
    <property type="entry name" value="CN_HYDROLASE"/>
    <property type="match status" value="1"/>
</dbReference>
<comment type="caution">
    <text evidence="11">The sequence shown here is derived from an EMBL/GenBank/DDBJ whole genome shotgun (WGS) entry which is preliminary data.</text>
</comment>
<feature type="binding site" evidence="7">
    <location>
        <begin position="295"/>
        <end position="302"/>
    </location>
    <ligand>
        <name>ATP</name>
        <dbReference type="ChEBI" id="CHEBI:30616"/>
    </ligand>
</feature>
<evidence type="ECO:0000256" key="3">
    <source>
        <dbReference type="ARBA" id="ARBA00022598"/>
    </source>
</evidence>
<evidence type="ECO:0000256" key="1">
    <source>
        <dbReference type="ARBA" id="ARBA00005188"/>
    </source>
</evidence>
<dbReference type="Gene3D" id="3.60.110.10">
    <property type="entry name" value="Carbon-nitrogen hydrolase"/>
    <property type="match status" value="1"/>
</dbReference>
<dbReference type="Pfam" id="PF02540">
    <property type="entry name" value="NAD_synthase"/>
    <property type="match status" value="1"/>
</dbReference>
<evidence type="ECO:0000256" key="7">
    <source>
        <dbReference type="HAMAP-Rule" id="MF_02090"/>
    </source>
</evidence>
<dbReference type="NCBIfam" id="NF010588">
    <property type="entry name" value="PRK13981.1"/>
    <property type="match status" value="1"/>
</dbReference>
<keyword evidence="6 7" id="KW-0520">NAD</keyword>
<keyword evidence="12" id="KW-1185">Reference proteome</keyword>
<dbReference type="InterPro" id="IPR003694">
    <property type="entry name" value="NAD_synthase"/>
</dbReference>
<evidence type="ECO:0000313" key="12">
    <source>
        <dbReference type="Proteomes" id="UP000625283"/>
    </source>
</evidence>
<dbReference type="InterPro" id="IPR022310">
    <property type="entry name" value="NAD/GMP_synthase"/>
</dbReference>
<dbReference type="NCBIfam" id="TIGR00552">
    <property type="entry name" value="nadE"/>
    <property type="match status" value="1"/>
</dbReference>
<feature type="binding site" evidence="7">
    <location>
        <position position="378"/>
    </location>
    <ligand>
        <name>deamido-NAD(+)</name>
        <dbReference type="ChEBI" id="CHEBI:58437"/>
        <note>ligand shared between two neighboring subunits</note>
    </ligand>
</feature>
<comment type="similarity">
    <text evidence="9">Belongs to the NAD synthetase family.</text>
</comment>
<feature type="binding site" evidence="7">
    <location>
        <position position="118"/>
    </location>
    <ligand>
        <name>L-glutamine</name>
        <dbReference type="ChEBI" id="CHEBI:58359"/>
    </ligand>
</feature>
<dbReference type="SUPFAM" id="SSF52402">
    <property type="entry name" value="Adenine nucleotide alpha hydrolases-like"/>
    <property type="match status" value="1"/>
</dbReference>
<gene>
    <name evidence="7" type="primary">nadE</name>
    <name evidence="11" type="ORF">JKG61_19065</name>
</gene>
<sequence>MKIALAQLNYHIGNFEQNEEKIIKAIARAKEAEADIIVFAELAIGGYPAKDLLRHTVFLDRCEQSLSRIAAYCDTIDCIIGAPIRNVHEEGKALSNAAVVISKGNVVDNRKKSLLPDYDVFDEYRYFEPNRTIQCIELQNIKIALTVCEDLWDNDYDNSYKGDLMLELAQEKPDLIINIAASPFSYIHYQKRLTVLGNNVLKANAPVVYINQVGAHMDIIFDGRSLAMNKSAEVITELHAFEEDIQYVTLSQGDLHATGPIETKGVGEIAYIYQALLLGLRDYFSKSGFKKAVLGLSGGLDSAIVAALAVEALGAENVLAVLMPSVYSTEHSIKDAMDLVDNTGCQHIVLPIRAIAQSFEDTLQEAFHGLQADTTEENIQARTRGTLLMAISNKLGHILLNTSNKSEAAVGYGTLYGDMAGSLSVIGDVYKTQAYQLASYINRDREIIPINTIVKPPSAELRPDQKDSDSLPDYEILDAILYQLIELEKSGSEISKLGFDEQLVQRIARLVNNAEFKRFQAPPILRVSPKAFGAGRQMPLVAKFSH</sequence>
<evidence type="ECO:0000256" key="4">
    <source>
        <dbReference type="ARBA" id="ARBA00022741"/>
    </source>
</evidence>
<dbReference type="InterPro" id="IPR003010">
    <property type="entry name" value="C-N_Hydrolase"/>
</dbReference>
<evidence type="ECO:0000256" key="6">
    <source>
        <dbReference type="ARBA" id="ARBA00023027"/>
    </source>
</evidence>
<proteinExistence type="inferred from homology"/>
<dbReference type="InterPro" id="IPR014445">
    <property type="entry name" value="Gln-dep_NAD_synthase"/>
</dbReference>
<dbReference type="RefSeq" id="WP_202104561.1">
    <property type="nucleotide sequence ID" value="NZ_JAERTY010000011.1"/>
</dbReference>
<dbReference type="GO" id="GO:0003952">
    <property type="term" value="F:NAD+ synthase (glutamine-hydrolyzing) activity"/>
    <property type="evidence" value="ECO:0007669"/>
    <property type="project" value="UniProtKB-EC"/>
</dbReference>
<reference evidence="11 12" key="1">
    <citation type="submission" date="2021-01" db="EMBL/GenBank/DDBJ databases">
        <title>C459-1 draft genome sequence.</title>
        <authorList>
            <person name="Zhang X.-F."/>
        </authorList>
    </citation>
    <scope>NUCLEOTIDE SEQUENCE [LARGE SCALE GENOMIC DNA]</scope>
    <source>
        <strain evidence="12">C459-1</strain>
    </source>
</reference>
<dbReference type="EMBL" id="JAERTY010000011">
    <property type="protein sequence ID" value="MBL1410866.1"/>
    <property type="molecule type" value="Genomic_DNA"/>
</dbReference>
<dbReference type="CDD" id="cd07570">
    <property type="entry name" value="GAT_Gln-NAD-synth"/>
    <property type="match status" value="1"/>
</dbReference>
<feature type="binding site" evidence="7">
    <location>
        <position position="182"/>
    </location>
    <ligand>
        <name>L-glutamine</name>
        <dbReference type="ChEBI" id="CHEBI:58359"/>
    </ligand>
</feature>
<evidence type="ECO:0000256" key="8">
    <source>
        <dbReference type="PIRNR" id="PIRNR006630"/>
    </source>
</evidence>
<keyword evidence="5 7" id="KW-0067">ATP-binding</keyword>
<protein>
    <recommendedName>
        <fullName evidence="7 8">Glutamine-dependent NAD(+) synthetase</fullName>
        <ecNumber evidence="7 8">6.3.5.1</ecNumber>
    </recommendedName>
    <alternativeName>
        <fullName evidence="7 8">NAD(+) synthase [glutamine-hydrolyzing]</fullName>
    </alternativeName>
</protein>
<dbReference type="EC" id="6.3.5.1" evidence="7 8"/>
<name>A0ABS1R825_9SPHI</name>
<dbReference type="InterPro" id="IPR036526">
    <property type="entry name" value="C-N_Hydrolase_sf"/>
</dbReference>
<dbReference type="Proteomes" id="UP000625283">
    <property type="component" value="Unassembled WGS sequence"/>
</dbReference>
<dbReference type="CDD" id="cd00553">
    <property type="entry name" value="NAD_synthase"/>
    <property type="match status" value="1"/>
</dbReference>
<dbReference type="PANTHER" id="PTHR23090">
    <property type="entry name" value="NH 3 /GLUTAMINE-DEPENDENT NAD + SYNTHETASE"/>
    <property type="match status" value="1"/>
</dbReference>
<dbReference type="HAMAP" id="MF_02090">
    <property type="entry name" value="NadE_glutamine_dep"/>
    <property type="match status" value="1"/>
</dbReference>
<dbReference type="Pfam" id="PF00795">
    <property type="entry name" value="CN_hydrolase"/>
    <property type="match status" value="1"/>
</dbReference>
<evidence type="ECO:0000259" key="10">
    <source>
        <dbReference type="PROSITE" id="PS50263"/>
    </source>
</evidence>